<evidence type="ECO:0000313" key="1">
    <source>
        <dbReference type="EMBL" id="EUC50507.1"/>
    </source>
</evidence>
<dbReference type="Proteomes" id="UP000054032">
    <property type="component" value="Unassembled WGS sequence"/>
</dbReference>
<dbReference type="HOGENOM" id="CLU_2793616_0_0_1"/>
<dbReference type="GeneID" id="19125949"/>
<dbReference type="KEGG" id="bor:COCMIDRAFT_81881"/>
<gene>
    <name evidence="1" type="ORF">COCMIDRAFT_81881</name>
</gene>
<dbReference type="OrthoDB" id="10309069at2759"/>
<name>W6ZF83_COCMI</name>
<sequence length="68" mass="7919">MQVRPMSDTTPTWHAMYARILARLQRITPCLVNPGRLRAGTVRPCFSMLKQDLFYIRLYLVGHDSELL</sequence>
<dbReference type="EMBL" id="KI963923">
    <property type="protein sequence ID" value="EUC50507.1"/>
    <property type="molecule type" value="Genomic_DNA"/>
</dbReference>
<accession>W6ZF83</accession>
<organism evidence="1 2">
    <name type="scientific">Bipolaris oryzae ATCC 44560</name>
    <dbReference type="NCBI Taxonomy" id="930090"/>
    <lineage>
        <taxon>Eukaryota</taxon>
        <taxon>Fungi</taxon>
        <taxon>Dikarya</taxon>
        <taxon>Ascomycota</taxon>
        <taxon>Pezizomycotina</taxon>
        <taxon>Dothideomycetes</taxon>
        <taxon>Pleosporomycetidae</taxon>
        <taxon>Pleosporales</taxon>
        <taxon>Pleosporineae</taxon>
        <taxon>Pleosporaceae</taxon>
        <taxon>Bipolaris</taxon>
    </lineage>
</organism>
<evidence type="ECO:0000313" key="2">
    <source>
        <dbReference type="Proteomes" id="UP000054032"/>
    </source>
</evidence>
<dbReference type="AlphaFoldDB" id="W6ZF83"/>
<dbReference type="RefSeq" id="XP_007683100.1">
    <property type="nucleotide sequence ID" value="XM_007684910.1"/>
</dbReference>
<protein>
    <submittedName>
        <fullName evidence="1">Uncharacterized protein</fullName>
    </submittedName>
</protein>
<keyword evidence="2" id="KW-1185">Reference proteome</keyword>
<proteinExistence type="predicted"/>
<reference evidence="1 2" key="1">
    <citation type="journal article" date="2013" name="PLoS Genet.">
        <title>Comparative genome structure, secondary metabolite, and effector coding capacity across Cochliobolus pathogens.</title>
        <authorList>
            <person name="Condon B.J."/>
            <person name="Leng Y."/>
            <person name="Wu D."/>
            <person name="Bushley K.E."/>
            <person name="Ohm R.A."/>
            <person name="Otillar R."/>
            <person name="Martin J."/>
            <person name="Schackwitz W."/>
            <person name="Grimwood J."/>
            <person name="MohdZainudin N."/>
            <person name="Xue C."/>
            <person name="Wang R."/>
            <person name="Manning V.A."/>
            <person name="Dhillon B."/>
            <person name="Tu Z.J."/>
            <person name="Steffenson B.J."/>
            <person name="Salamov A."/>
            <person name="Sun H."/>
            <person name="Lowry S."/>
            <person name="LaButti K."/>
            <person name="Han J."/>
            <person name="Copeland A."/>
            <person name="Lindquist E."/>
            <person name="Barry K."/>
            <person name="Schmutz J."/>
            <person name="Baker S.E."/>
            <person name="Ciuffetti L.M."/>
            <person name="Grigoriev I.V."/>
            <person name="Zhong S."/>
            <person name="Turgeon B.G."/>
        </authorList>
    </citation>
    <scope>NUCLEOTIDE SEQUENCE [LARGE SCALE GENOMIC DNA]</scope>
    <source>
        <strain evidence="1 2">ATCC 44560</strain>
    </source>
</reference>